<dbReference type="OrthoDB" id="6278306at2759"/>
<dbReference type="Gene3D" id="3.10.129.10">
    <property type="entry name" value="Hotdog Thioesterase"/>
    <property type="match status" value="1"/>
</dbReference>
<reference evidence="2 3" key="1">
    <citation type="submission" date="2020-08" db="EMBL/GenBank/DDBJ databases">
        <authorList>
            <person name="Hejnol A."/>
        </authorList>
    </citation>
    <scope>NUCLEOTIDE SEQUENCE [LARGE SCALE GENOMIC DNA]</scope>
</reference>
<dbReference type="PANTHER" id="PTHR34487">
    <property type="entry name" value="ACYL-ACP THIOESTERASE"/>
    <property type="match status" value="1"/>
</dbReference>
<dbReference type="InterPro" id="IPR049427">
    <property type="entry name" value="Acyl-ACP_TE_C"/>
</dbReference>
<evidence type="ECO:0000313" key="2">
    <source>
        <dbReference type="EMBL" id="CAD5113591.1"/>
    </source>
</evidence>
<name>A0A7I8VDY7_9ANNE</name>
<evidence type="ECO:0000313" key="3">
    <source>
        <dbReference type="Proteomes" id="UP000549394"/>
    </source>
</evidence>
<protein>
    <recommendedName>
        <fullName evidence="1">Acyl-ACP thioesterase-like C-terminal domain-containing protein</fullName>
    </recommendedName>
</protein>
<dbReference type="Proteomes" id="UP000549394">
    <property type="component" value="Unassembled WGS sequence"/>
</dbReference>
<comment type="caution">
    <text evidence="2">The sequence shown here is derived from an EMBL/GenBank/DDBJ whole genome shotgun (WGS) entry which is preliminary data.</text>
</comment>
<dbReference type="PANTHER" id="PTHR34487:SF1">
    <property type="entry name" value="ACYL-ACP THIOESTERASE"/>
    <property type="match status" value="1"/>
</dbReference>
<dbReference type="AlphaFoldDB" id="A0A7I8VDY7"/>
<organism evidence="2 3">
    <name type="scientific">Dimorphilus gyrociliatus</name>
    <dbReference type="NCBI Taxonomy" id="2664684"/>
    <lineage>
        <taxon>Eukaryota</taxon>
        <taxon>Metazoa</taxon>
        <taxon>Spiralia</taxon>
        <taxon>Lophotrochozoa</taxon>
        <taxon>Annelida</taxon>
        <taxon>Polychaeta</taxon>
        <taxon>Polychaeta incertae sedis</taxon>
        <taxon>Dinophilidae</taxon>
        <taxon>Dimorphilus</taxon>
    </lineage>
</organism>
<dbReference type="InterPro" id="IPR029069">
    <property type="entry name" value="HotDog_dom_sf"/>
</dbReference>
<evidence type="ECO:0000259" key="1">
    <source>
        <dbReference type="Pfam" id="PF20791"/>
    </source>
</evidence>
<feature type="domain" description="Acyl-ACP thioesterase-like C-terminal" evidence="1">
    <location>
        <begin position="194"/>
        <end position="243"/>
    </location>
</feature>
<dbReference type="EMBL" id="CAJFCJ010000004">
    <property type="protein sequence ID" value="CAD5113591.1"/>
    <property type="molecule type" value="Genomic_DNA"/>
</dbReference>
<dbReference type="SUPFAM" id="SSF54637">
    <property type="entry name" value="Thioesterase/thiol ester dehydrase-isomerase"/>
    <property type="match status" value="1"/>
</dbReference>
<sequence length="283" mass="33100">MNLIEDESILEVYLKKKYDVIDPVTIRVKNVEMKMELLRKYSSFPLTLGTFLGDVFQTDVPDGFTNALRWNSGKTLLFIAQCEILFLPAFYTMLKSKKSFENFGGYFLTHNIKSSSAWEKYIIKTLDGQDIVYFTSRSVMVDSKKRKPITDFFDRDFSREKIYTRWSHSLPDRIVKLINLGKPDGITEHTIDDNDIDANNHTNFMVYIHLTERCIKKLSPERNQVKKANISYKGECLLGDVLIANCWKINEFYFYFEIVVKDRLVTLGNIEYFNNESSYPSKL</sequence>
<accession>A0A7I8VDY7</accession>
<proteinExistence type="predicted"/>
<keyword evidence="3" id="KW-1185">Reference proteome</keyword>
<dbReference type="Pfam" id="PF20791">
    <property type="entry name" value="Acyl-ACP_TE_C"/>
    <property type="match status" value="1"/>
</dbReference>
<gene>
    <name evidence="2" type="ORF">DGYR_LOCUS2555</name>
</gene>